<dbReference type="InterPro" id="IPR001660">
    <property type="entry name" value="SAM"/>
</dbReference>
<evidence type="ECO:0000256" key="1">
    <source>
        <dbReference type="SAM" id="MobiDB-lite"/>
    </source>
</evidence>
<gene>
    <name evidence="3" type="ORF">RFH988_LOCUS31989</name>
</gene>
<protein>
    <recommendedName>
        <fullName evidence="2">SAM domain-containing protein</fullName>
    </recommendedName>
</protein>
<dbReference type="PROSITE" id="PS50105">
    <property type="entry name" value="SAM_DOMAIN"/>
    <property type="match status" value="1"/>
</dbReference>
<dbReference type="Proteomes" id="UP000663882">
    <property type="component" value="Unassembled WGS sequence"/>
</dbReference>
<dbReference type="GO" id="GO:0004197">
    <property type="term" value="F:cysteine-type endopeptidase activity"/>
    <property type="evidence" value="ECO:0007669"/>
    <property type="project" value="InterPro"/>
</dbReference>
<dbReference type="PANTHER" id="PTHR36649">
    <property type="entry name" value="UBIQUITIN-LIKE DOMAIN-CONTAINING PROTEIN"/>
    <property type="match status" value="1"/>
</dbReference>
<feature type="domain" description="SAM" evidence="2">
    <location>
        <begin position="69"/>
        <end position="143"/>
    </location>
</feature>
<name>A0A815GUG8_9BILA</name>
<feature type="compositionally biased region" description="Polar residues" evidence="1">
    <location>
        <begin position="30"/>
        <end position="42"/>
    </location>
</feature>
<dbReference type="InterPro" id="IPR011600">
    <property type="entry name" value="Pept_C14_caspase"/>
</dbReference>
<comment type="caution">
    <text evidence="3">The sequence shown here is derived from an EMBL/GenBank/DDBJ whole genome shotgun (WGS) entry which is preliminary data.</text>
</comment>
<evidence type="ECO:0000313" key="3">
    <source>
        <dbReference type="EMBL" id="CAF1344995.1"/>
    </source>
</evidence>
<evidence type="ECO:0000313" key="4">
    <source>
        <dbReference type="Proteomes" id="UP000663882"/>
    </source>
</evidence>
<dbReference type="InterPro" id="IPR013761">
    <property type="entry name" value="SAM/pointed_sf"/>
</dbReference>
<dbReference type="Pfam" id="PF00656">
    <property type="entry name" value="Peptidase_C14"/>
    <property type="match status" value="1"/>
</dbReference>
<dbReference type="AlphaFoldDB" id="A0A815GUG8"/>
<accession>A0A815GUG8</accession>
<proteinExistence type="predicted"/>
<organism evidence="3 4">
    <name type="scientific">Rotaria sordida</name>
    <dbReference type="NCBI Taxonomy" id="392033"/>
    <lineage>
        <taxon>Eukaryota</taxon>
        <taxon>Metazoa</taxon>
        <taxon>Spiralia</taxon>
        <taxon>Gnathifera</taxon>
        <taxon>Rotifera</taxon>
        <taxon>Eurotatoria</taxon>
        <taxon>Bdelloidea</taxon>
        <taxon>Philodinida</taxon>
        <taxon>Philodinidae</taxon>
        <taxon>Rotaria</taxon>
    </lineage>
</organism>
<dbReference type="EMBL" id="CAJNOO010003580">
    <property type="protein sequence ID" value="CAF1344995.1"/>
    <property type="molecule type" value="Genomic_DNA"/>
</dbReference>
<dbReference type="SUPFAM" id="SSF52129">
    <property type="entry name" value="Caspase-like"/>
    <property type="match status" value="1"/>
</dbReference>
<evidence type="ECO:0000259" key="2">
    <source>
        <dbReference type="PROSITE" id="PS50105"/>
    </source>
</evidence>
<sequence length="748" mass="84920">MTQFLLNKNKKDLAEISAKTNENKSRDRSSTNTEPVAESTSELEAPNSELSKQGIASDEDVVNSIPESWSIEQVAQWLSSINLEEHIEKFRVFKNKVIILPIVLENEIDGSLLMSDGLDDTLLKELIPPLKYRIIFNNERKKLRSRQQQKSTISTANTIDIHVKLKSTDTSKMDDLVLFYFCGHGYQITDKNYLIPVDDAHIEEDRDVEDFAIDFEQILERLIRSTQSYVNVFILDCCGTCLLKNAATANFTTENKGLHEIKPIKGTFIQFACAANEGVHNNLFTKHLLKNITQENIDISELFRWIAADVQRESHNKQRPLSINGLRHHQDVYLNEVISPVQIWDEVKQHEIQSILKQQEELRTCYDNYPDIDDIVNRETVDIKSADELTRSILSKLPSGNVAETDTLCHVINNLIENGKKECLFFDSRQGVDLHDASTNLADLSVTDKPFVLKLHNSDDFLNKKDSKDEQHGTKLIKTLNRVIEQKQSHPIIDDILERLSKAHNIDKKNILLKNVYLGSFNIVYTVMDLATNIYESLIGLSRKLNEQFKQFKAAKIHPLLYRPSFDIAQFDARGNKTFSHKEGTFEVGPPGRTKSYIQPAGWTRYGLKVLGRYTNDEWLDPFGHPGNWYRAFHGTGNAKAVDFSNSNASFDAQYAPIDAASSIHKTGFREARVNIHGPGVYCSPKPSFVENGYAGVAKLDTKIGTKTFKIMLQVAVNPDGVKFATEDIWIAKNSQDIRTYGILIKEV</sequence>
<dbReference type="PANTHER" id="PTHR36649:SF28">
    <property type="entry name" value="UBIQUITIN-LIKE DOMAIN-CONTAINING PROTEIN"/>
    <property type="match status" value="1"/>
</dbReference>
<reference evidence="3" key="1">
    <citation type="submission" date="2021-02" db="EMBL/GenBank/DDBJ databases">
        <authorList>
            <person name="Nowell W R."/>
        </authorList>
    </citation>
    <scope>NUCLEOTIDE SEQUENCE</scope>
</reference>
<dbReference type="Gene3D" id="3.40.50.1460">
    <property type="match status" value="1"/>
</dbReference>
<dbReference type="SUPFAM" id="SSF47769">
    <property type="entry name" value="SAM/Pointed domain"/>
    <property type="match status" value="1"/>
</dbReference>
<dbReference type="Gene3D" id="1.10.150.50">
    <property type="entry name" value="Transcription Factor, Ets-1"/>
    <property type="match status" value="1"/>
</dbReference>
<dbReference type="InterPro" id="IPR029030">
    <property type="entry name" value="Caspase-like_dom_sf"/>
</dbReference>
<feature type="region of interest" description="Disordered" evidence="1">
    <location>
        <begin position="15"/>
        <end position="57"/>
    </location>
</feature>
<dbReference type="GO" id="GO:0006508">
    <property type="term" value="P:proteolysis"/>
    <property type="evidence" value="ECO:0007669"/>
    <property type="project" value="InterPro"/>
</dbReference>
<dbReference type="OrthoDB" id="428577at2759"/>